<evidence type="ECO:0000313" key="6">
    <source>
        <dbReference type="RefSeq" id="XP_023572415.1"/>
    </source>
</evidence>
<dbReference type="InParanoid" id="A0A6P6EJB9"/>
<dbReference type="InterPro" id="IPR050776">
    <property type="entry name" value="Ank_Repeat/CDKN_Inhibitor"/>
</dbReference>
<feature type="repeat" description="ANK" evidence="3">
    <location>
        <begin position="77"/>
        <end position="109"/>
    </location>
</feature>
<dbReference type="OrthoDB" id="163438at2759"/>
<dbReference type="FunCoup" id="A0A6P6EJB9">
    <property type="interactions" value="1936"/>
</dbReference>
<evidence type="ECO:0000256" key="3">
    <source>
        <dbReference type="PROSITE-ProRule" id="PRU00023"/>
    </source>
</evidence>
<protein>
    <submittedName>
        <fullName evidence="6">Ankyrin repeat domain-containing protein 42</fullName>
    </submittedName>
</protein>
<feature type="region of interest" description="Disordered" evidence="4">
    <location>
        <begin position="18"/>
        <end position="45"/>
    </location>
</feature>
<dbReference type="Pfam" id="PF00023">
    <property type="entry name" value="Ank"/>
    <property type="match status" value="3"/>
</dbReference>
<dbReference type="PROSITE" id="PS50088">
    <property type="entry name" value="ANK_REPEAT"/>
    <property type="match status" value="3"/>
</dbReference>
<name>A0A6P6EJB9_OCTDE</name>
<dbReference type="PANTHER" id="PTHR24201:SF2">
    <property type="entry name" value="ANKYRIN REPEAT DOMAIN-CONTAINING PROTEIN 42"/>
    <property type="match status" value="1"/>
</dbReference>
<dbReference type="Pfam" id="PF12796">
    <property type="entry name" value="Ank_2"/>
    <property type="match status" value="1"/>
</dbReference>
<proteinExistence type="predicted"/>
<dbReference type="CTD" id="338699"/>
<dbReference type="Gene3D" id="1.25.40.20">
    <property type="entry name" value="Ankyrin repeat-containing domain"/>
    <property type="match status" value="3"/>
</dbReference>
<dbReference type="PROSITE" id="PS50297">
    <property type="entry name" value="ANK_REP_REGION"/>
    <property type="match status" value="3"/>
</dbReference>
<dbReference type="RefSeq" id="XP_023572415.1">
    <property type="nucleotide sequence ID" value="XM_023716647.1"/>
</dbReference>
<keyword evidence="5" id="KW-1185">Reference proteome</keyword>
<dbReference type="SMART" id="SM00248">
    <property type="entry name" value="ANK"/>
    <property type="match status" value="7"/>
</dbReference>
<feature type="region of interest" description="Disordered" evidence="4">
    <location>
        <begin position="451"/>
        <end position="489"/>
    </location>
</feature>
<evidence type="ECO:0000313" key="5">
    <source>
        <dbReference type="Proteomes" id="UP000515203"/>
    </source>
</evidence>
<keyword evidence="1" id="KW-0677">Repeat</keyword>
<dbReference type="SUPFAM" id="SSF48403">
    <property type="entry name" value="Ankyrin repeat"/>
    <property type="match status" value="2"/>
</dbReference>
<evidence type="ECO:0000256" key="1">
    <source>
        <dbReference type="ARBA" id="ARBA00022737"/>
    </source>
</evidence>
<dbReference type="AlphaFoldDB" id="A0A6P6EJB9"/>
<dbReference type="InterPro" id="IPR002110">
    <property type="entry name" value="Ankyrin_rpt"/>
</dbReference>
<dbReference type="InterPro" id="IPR036770">
    <property type="entry name" value="Ankyrin_rpt-contain_sf"/>
</dbReference>
<keyword evidence="2 3" id="KW-0040">ANK repeat</keyword>
<organism evidence="5 6">
    <name type="scientific">Octodon degus</name>
    <name type="common">Degu</name>
    <name type="synonym">Sciurus degus</name>
    <dbReference type="NCBI Taxonomy" id="10160"/>
    <lineage>
        <taxon>Eukaryota</taxon>
        <taxon>Metazoa</taxon>
        <taxon>Chordata</taxon>
        <taxon>Craniata</taxon>
        <taxon>Vertebrata</taxon>
        <taxon>Euteleostomi</taxon>
        <taxon>Mammalia</taxon>
        <taxon>Eutheria</taxon>
        <taxon>Euarchontoglires</taxon>
        <taxon>Glires</taxon>
        <taxon>Rodentia</taxon>
        <taxon>Hystricomorpha</taxon>
        <taxon>Octodontidae</taxon>
        <taxon>Octodon</taxon>
    </lineage>
</organism>
<gene>
    <name evidence="6" type="primary">Ankrd42</name>
</gene>
<feature type="repeat" description="ANK" evidence="3">
    <location>
        <begin position="110"/>
        <end position="142"/>
    </location>
</feature>
<dbReference type="Proteomes" id="UP000515203">
    <property type="component" value="Unplaced"/>
</dbReference>
<evidence type="ECO:0000256" key="4">
    <source>
        <dbReference type="SAM" id="MobiDB-lite"/>
    </source>
</evidence>
<sequence length="489" mass="54132">MTEGRGKFIRFQGDGVLADRGTASAPRSAPSREAAGSGSRKTGHLGSIHEAVRAGDIKQLSELVECGANINEVDVLHKFTPLHWAAHSGSLECLHWLLWQGADVMQVTTRGWTAAHIAAIRGQDACMQALIMNGADLATQDHRGCTPLHLAATHGHSFTLQVMLRSGVDPSVADKRDWKPVHCAAFHGRLGCLQLLVKWGCGTEDVDSGGNLPVHLAAMEGHLHCFKFLLSRMSPSTHALKAFNDNGENAVDLAQRFCKQNILRFIQGAVWEGNGLEDQETAGQGHMECLQWLINMGADNNITNKAGERPSDVAKRFAQLAAVKLLEGVQKYDMGVENETDEHDAEFFMRHGVEGSTDAKEDVCLSEADKTEARMRAYKKIVELRHLLDIAESNYKHLGGITEEDVQRKKEQLESEKIIKGLQGQLEYERLRREKLECQLDEYRAEVDRLRETTEKIQVPNSVASEDDSGESFREKRPGRKKTSSGGRL</sequence>
<evidence type="ECO:0000256" key="2">
    <source>
        <dbReference type="ARBA" id="ARBA00023043"/>
    </source>
</evidence>
<dbReference type="PANTHER" id="PTHR24201">
    <property type="entry name" value="ANK_REP_REGION DOMAIN-CONTAINING PROTEIN"/>
    <property type="match status" value="1"/>
</dbReference>
<feature type="compositionally biased region" description="Low complexity" evidence="4">
    <location>
        <begin position="23"/>
        <end position="40"/>
    </location>
</feature>
<reference evidence="6" key="1">
    <citation type="submission" date="2025-08" db="UniProtKB">
        <authorList>
            <consortium name="RefSeq"/>
        </authorList>
    </citation>
    <scope>IDENTIFICATION</scope>
</reference>
<feature type="repeat" description="ANK" evidence="3">
    <location>
        <begin position="143"/>
        <end position="175"/>
    </location>
</feature>
<accession>A0A6P6EJB9</accession>
<dbReference type="GeneID" id="101576626"/>